<evidence type="ECO:0000256" key="1">
    <source>
        <dbReference type="SAM" id="MobiDB-lite"/>
    </source>
</evidence>
<dbReference type="AlphaFoldDB" id="A0A834DCR1"/>
<dbReference type="PANTHER" id="PTHR19446">
    <property type="entry name" value="REVERSE TRANSCRIPTASES"/>
    <property type="match status" value="1"/>
</dbReference>
<dbReference type="Proteomes" id="UP000664940">
    <property type="component" value="Unassembled WGS sequence"/>
</dbReference>
<reference evidence="2 3" key="1">
    <citation type="journal article" date="2020" name="Nature">
        <title>Six reference-quality genomes reveal evolution of bat adaptations.</title>
        <authorList>
            <person name="Jebb D."/>
            <person name="Huang Z."/>
            <person name="Pippel M."/>
            <person name="Hughes G.M."/>
            <person name="Lavrichenko K."/>
            <person name="Devanna P."/>
            <person name="Winkler S."/>
            <person name="Jermiin L.S."/>
            <person name="Skirmuntt E.C."/>
            <person name="Katzourakis A."/>
            <person name="Burkitt-Gray L."/>
            <person name="Ray D.A."/>
            <person name="Sullivan K.A.M."/>
            <person name="Roscito J.G."/>
            <person name="Kirilenko B.M."/>
            <person name="Davalos L.M."/>
            <person name="Corthals A.P."/>
            <person name="Power M.L."/>
            <person name="Jones G."/>
            <person name="Ransome R.D."/>
            <person name="Dechmann D.K.N."/>
            <person name="Locatelli A.G."/>
            <person name="Puechmaille S.J."/>
            <person name="Fedrigo O."/>
            <person name="Jarvis E.D."/>
            <person name="Hiller M."/>
            <person name="Vernes S.C."/>
            <person name="Myers E.W."/>
            <person name="Teeling E.C."/>
        </authorList>
    </citation>
    <scope>NUCLEOTIDE SEQUENCE [LARGE SCALE GENOMIC DNA]</scope>
    <source>
        <strain evidence="2">Bat1K_MPI-CBG_1</strain>
    </source>
</reference>
<evidence type="ECO:0000313" key="3">
    <source>
        <dbReference type="Proteomes" id="UP000664940"/>
    </source>
</evidence>
<dbReference type="EMBL" id="JABVXQ010000014">
    <property type="protein sequence ID" value="KAF6078160.1"/>
    <property type="molecule type" value="Genomic_DNA"/>
</dbReference>
<gene>
    <name evidence="2" type="ORF">HJG60_009064</name>
</gene>
<proteinExistence type="predicted"/>
<organism evidence="2 3">
    <name type="scientific">Phyllostomus discolor</name>
    <name type="common">pale spear-nosed bat</name>
    <dbReference type="NCBI Taxonomy" id="89673"/>
    <lineage>
        <taxon>Eukaryota</taxon>
        <taxon>Metazoa</taxon>
        <taxon>Chordata</taxon>
        <taxon>Craniata</taxon>
        <taxon>Vertebrata</taxon>
        <taxon>Euteleostomi</taxon>
        <taxon>Mammalia</taxon>
        <taxon>Eutheria</taxon>
        <taxon>Laurasiatheria</taxon>
        <taxon>Chiroptera</taxon>
        <taxon>Yangochiroptera</taxon>
        <taxon>Phyllostomidae</taxon>
        <taxon>Phyllostominae</taxon>
        <taxon>Phyllostomus</taxon>
    </lineage>
</organism>
<name>A0A834DCR1_9CHIR</name>
<accession>A0A834DCR1</accession>
<sequence>MLLNNEWVKDDIREEIKRFLETNENKCTTTQNLWDTAKAVLRGKFMAIQARLKKLQTFQTNNLALRLQELEEEQQRQPRASRRKEITKIRPQLNDIETKSTILRINESKSWFFEKINKIDKPLSRLIKKNREKTQRNTIRNERGETTTDTTEIQRSVRNYYKELYAKKLENLGEMDNFLEKYNLPKLNEKAESLNRPIRTKEIEAVIKKLPTHKSPGPNGFTGEFYKAFKKS</sequence>
<protein>
    <submittedName>
        <fullName evidence="2">Uncharacterized protein</fullName>
    </submittedName>
</protein>
<evidence type="ECO:0000313" key="2">
    <source>
        <dbReference type="EMBL" id="KAF6078160.1"/>
    </source>
</evidence>
<feature type="region of interest" description="Disordered" evidence="1">
    <location>
        <begin position="210"/>
        <end position="232"/>
    </location>
</feature>
<comment type="caution">
    <text evidence="2">The sequence shown here is derived from an EMBL/GenBank/DDBJ whole genome shotgun (WGS) entry which is preliminary data.</text>
</comment>